<feature type="domain" description="C2H2-type" evidence="2">
    <location>
        <begin position="31"/>
        <end position="52"/>
    </location>
</feature>
<gene>
    <name evidence="3" type="ORF">LTR09_012124</name>
</gene>
<dbReference type="PROSITE" id="PS00028">
    <property type="entry name" value="ZINC_FINGER_C2H2_1"/>
    <property type="match status" value="2"/>
</dbReference>
<organism evidence="3 4">
    <name type="scientific">Extremus antarcticus</name>
    <dbReference type="NCBI Taxonomy" id="702011"/>
    <lineage>
        <taxon>Eukaryota</taxon>
        <taxon>Fungi</taxon>
        <taxon>Dikarya</taxon>
        <taxon>Ascomycota</taxon>
        <taxon>Pezizomycotina</taxon>
        <taxon>Dothideomycetes</taxon>
        <taxon>Dothideomycetidae</taxon>
        <taxon>Mycosphaerellales</taxon>
        <taxon>Extremaceae</taxon>
        <taxon>Extremus</taxon>
    </lineage>
</organism>
<protein>
    <recommendedName>
        <fullName evidence="2">C2H2-type domain-containing protein</fullName>
    </recommendedName>
</protein>
<dbReference type="Proteomes" id="UP001271007">
    <property type="component" value="Unassembled WGS sequence"/>
</dbReference>
<keyword evidence="4" id="KW-1185">Reference proteome</keyword>
<feature type="region of interest" description="Disordered" evidence="1">
    <location>
        <begin position="876"/>
        <end position="895"/>
    </location>
</feature>
<dbReference type="EMBL" id="JAWDJX010000096">
    <property type="protein sequence ID" value="KAK3046380.1"/>
    <property type="molecule type" value="Genomic_DNA"/>
</dbReference>
<feature type="domain" description="C2H2-type" evidence="2">
    <location>
        <begin position="99"/>
        <end position="120"/>
    </location>
</feature>
<feature type="compositionally biased region" description="Basic and acidic residues" evidence="1">
    <location>
        <begin position="178"/>
        <end position="190"/>
    </location>
</feature>
<feature type="region of interest" description="Disordered" evidence="1">
    <location>
        <begin position="178"/>
        <end position="198"/>
    </location>
</feature>
<sequence length="895" mass="100877">MAEGVPEARAAEGGPAPSRILHNKDHRVAICVACRQCVVPKDGVARHLKDHHRDWPLALRKDIVAYCASLSLAKPEEVQHPTNIQQPIEGLALQQGWKCEACEYCCISKDNITEHSKRSHKWTKRKGPQWRAAVVQTMFGGPRRRYFEVFRLDCLSEAGTGNLSGAIEQLLDEGKRLDREEQKSAARTGDEQLPTNNTPWMRKTRWARKFAGRDLLAVAAFCRKPDKDEGGVLLVWQSVHRVLERCRASVAAWHYDEEDGDVVLGWLSSPQTEKHNPEPFSTYYEKSTHVKYANWWAHGICYCLRVVLSDDRHGHIFSDQEEGALRTVWDIAELGTGDESVLDSSVFDLSVLFWTHEGRAHSKSAIIHFSAVFGIDNYKGCYRLPPIYGQILAALLYYARLLLFEHALPAAERQHFEDPFNCFLKVHHLWLVDGRPTPFHYVDNLLAYALGAGKEVGGKPRVQWSKDRQTLIYQGQRLLLTDLRRFVNELCALAESVLCNKLLFSADPNQHGLVSVKQLVDDMNETSTGYSFVSDPRNHLDGGRERMMKRLAASLEAGSLLRIQGGSVEVHPEAWRKYRLHLQQFLATLFILIHTDDVPARGVEILPIRCENAPEAPRNVFVHDGQVMIVTAYHKSQAITGQQKVIARFLSRRVGRLLITYLTEVRPFVTLPDRDRVPKTARATKALVQESAARLGCRITIQDYRHIAKAIDREHVQGLAGDIEEDGALAHDLAAAHTPQTANAVYGIDASMLRSLSARTLLAFRTVSDRWHQFWRVDGVKTNVSKAHLRGMSDTAELPISKRNRHQLDPREEIRMGLTNLMGPEAQFRSSTQEEAVTAVWKGEGPLVVILPLTGGQESDLPAASVVNGGRHYHRGAPFPSSHERPYETMPRSWA</sequence>
<dbReference type="Pfam" id="PF12013">
    <property type="entry name" value="OrsD"/>
    <property type="match status" value="1"/>
</dbReference>
<evidence type="ECO:0000259" key="2">
    <source>
        <dbReference type="PROSITE" id="PS00028"/>
    </source>
</evidence>
<dbReference type="InterPro" id="IPR022698">
    <property type="entry name" value="OrsD"/>
</dbReference>
<proteinExistence type="predicted"/>
<dbReference type="InterPro" id="IPR013087">
    <property type="entry name" value="Znf_C2H2_type"/>
</dbReference>
<name>A0AAJ0G9M5_9PEZI</name>
<evidence type="ECO:0000313" key="4">
    <source>
        <dbReference type="Proteomes" id="UP001271007"/>
    </source>
</evidence>
<evidence type="ECO:0000256" key="1">
    <source>
        <dbReference type="SAM" id="MobiDB-lite"/>
    </source>
</evidence>
<reference evidence="3" key="1">
    <citation type="submission" date="2023-04" db="EMBL/GenBank/DDBJ databases">
        <title>Black Yeasts Isolated from many extreme environments.</title>
        <authorList>
            <person name="Coleine C."/>
            <person name="Stajich J.E."/>
            <person name="Selbmann L."/>
        </authorList>
    </citation>
    <scope>NUCLEOTIDE SEQUENCE</scope>
    <source>
        <strain evidence="3">CCFEE 5312</strain>
    </source>
</reference>
<accession>A0AAJ0G9M5</accession>
<evidence type="ECO:0000313" key="3">
    <source>
        <dbReference type="EMBL" id="KAK3046380.1"/>
    </source>
</evidence>
<comment type="caution">
    <text evidence="3">The sequence shown here is derived from an EMBL/GenBank/DDBJ whole genome shotgun (WGS) entry which is preliminary data.</text>
</comment>
<dbReference type="AlphaFoldDB" id="A0AAJ0G9M5"/>